<comment type="caution">
    <text evidence="1">The sequence shown here is derived from an EMBL/GenBank/DDBJ whole genome shotgun (WGS) entry which is preliminary data.</text>
</comment>
<dbReference type="RefSeq" id="WP_207071809.1">
    <property type="nucleotide sequence ID" value="NZ_JAFLND010000003.1"/>
</dbReference>
<proteinExistence type="predicted"/>
<protein>
    <recommendedName>
        <fullName evidence="3">Calx-beta domain-containing protein</fullName>
    </recommendedName>
</protein>
<gene>
    <name evidence="1" type="ORF">J0X13_12865</name>
</gene>
<accession>A0ABS3EZA5</accession>
<dbReference type="EMBL" id="JAFLND010000003">
    <property type="protein sequence ID" value="MBO0331448.1"/>
    <property type="molecule type" value="Genomic_DNA"/>
</dbReference>
<name>A0ABS3EZA5_9FLAO</name>
<evidence type="ECO:0000313" key="2">
    <source>
        <dbReference type="Proteomes" id="UP000664163"/>
    </source>
</evidence>
<evidence type="ECO:0008006" key="3">
    <source>
        <dbReference type="Google" id="ProtNLM"/>
    </source>
</evidence>
<organism evidence="1 2">
    <name type="scientific">[Muricauda] lutisoli</name>
    <dbReference type="NCBI Taxonomy" id="2816035"/>
    <lineage>
        <taxon>Bacteria</taxon>
        <taxon>Pseudomonadati</taxon>
        <taxon>Bacteroidota</taxon>
        <taxon>Flavobacteriia</taxon>
        <taxon>Flavobacteriales</taxon>
        <taxon>Flavobacteriaceae</taxon>
        <taxon>Allomuricauda</taxon>
    </lineage>
</organism>
<evidence type="ECO:0000313" key="1">
    <source>
        <dbReference type="EMBL" id="MBO0331448.1"/>
    </source>
</evidence>
<sequence length="184" mass="18959">MSTFFKNPSNPLRSIAARRNIFFVLFFLLGIGVGFGQINVQFSQATGSDAEANGGNLPELIVSGGVLGADTSVTVTDAGTGTATSGTDYAFTSPQVVVIPAADYTSPSNLPITGLSITDDSEVEPDEDIVFSLSTSDGTLTLGPQTTTTYTINNDDSVTVEFSQATGSAAENVGNNLPTLFVTG</sequence>
<feature type="non-terminal residue" evidence="1">
    <location>
        <position position="184"/>
    </location>
</feature>
<dbReference type="Gene3D" id="2.60.40.2030">
    <property type="match status" value="1"/>
</dbReference>
<reference evidence="1 2" key="1">
    <citation type="submission" date="2021-03" db="EMBL/GenBank/DDBJ databases">
        <title>Muricauda sp. CAU 1631 isolated from Incheon.</title>
        <authorList>
            <person name="Kim W."/>
        </authorList>
    </citation>
    <scope>NUCLEOTIDE SEQUENCE [LARGE SCALE GENOMIC DNA]</scope>
    <source>
        <strain evidence="1 2">CAU 1631</strain>
    </source>
</reference>
<keyword evidence="2" id="KW-1185">Reference proteome</keyword>
<dbReference type="Proteomes" id="UP000664163">
    <property type="component" value="Unassembled WGS sequence"/>
</dbReference>
<dbReference type="InterPro" id="IPR038081">
    <property type="entry name" value="CalX-like_sf"/>
</dbReference>
<dbReference type="SUPFAM" id="SSF141072">
    <property type="entry name" value="CalX-like"/>
    <property type="match status" value="1"/>
</dbReference>